<dbReference type="GO" id="GO:0005840">
    <property type="term" value="C:ribosome"/>
    <property type="evidence" value="ECO:0007669"/>
    <property type="project" value="UniProtKB-KW"/>
</dbReference>
<dbReference type="EMBL" id="VGJJ01000002">
    <property type="protein sequence ID" value="MBM3281826.1"/>
    <property type="molecule type" value="Genomic_DNA"/>
</dbReference>
<dbReference type="InterPro" id="IPR057266">
    <property type="entry name" value="Ribosomal_uL5_euk/arc-type"/>
</dbReference>
<evidence type="ECO:0000256" key="3">
    <source>
        <dbReference type="ARBA" id="ARBA00022730"/>
    </source>
</evidence>
<dbReference type="Gene3D" id="3.30.1440.10">
    <property type="match status" value="1"/>
</dbReference>
<comment type="similarity">
    <text evidence="1 7 8">Belongs to the universal ribosomal protein uL5 family.</text>
</comment>
<evidence type="ECO:0000256" key="6">
    <source>
        <dbReference type="ARBA" id="ARBA00023274"/>
    </source>
</evidence>
<dbReference type="InterPro" id="IPR022803">
    <property type="entry name" value="Ribosomal_uL5_dom_sf"/>
</dbReference>
<feature type="domain" description="Large ribosomal subunit protein uL5 N-terminal" evidence="9">
    <location>
        <begin position="9"/>
        <end position="60"/>
    </location>
</feature>
<dbReference type="GO" id="GO:0000049">
    <property type="term" value="F:tRNA binding"/>
    <property type="evidence" value="ECO:0007669"/>
    <property type="project" value="UniProtKB-UniRule"/>
</dbReference>
<dbReference type="GO" id="GO:0006412">
    <property type="term" value="P:translation"/>
    <property type="evidence" value="ECO:0007669"/>
    <property type="project" value="UniProtKB-UniRule"/>
</dbReference>
<dbReference type="InterPro" id="IPR031309">
    <property type="entry name" value="Ribosomal_uL5_C"/>
</dbReference>
<proteinExistence type="inferred from homology"/>
<comment type="function">
    <text evidence="7">This is 1 of the proteins that bind and probably mediate the attachment of the 5S RNA into the large ribosomal subunit, where it forms part of the central protuberance. In the 70S ribosome it contacts protein S13 of the 30S subunit (bridge B1b), connecting the 2 subunits; this bridge is implicated in subunit movement. May contact the P site tRNA; the 5S rRNA and some of its associated proteins might help stabilize positioning of ribosome-bound tRNAs.</text>
</comment>
<evidence type="ECO:0000313" key="12">
    <source>
        <dbReference type="Proteomes" id="UP000774699"/>
    </source>
</evidence>
<dbReference type="InterPro" id="IPR022804">
    <property type="entry name" value="Ribosomal_uL5_arc"/>
</dbReference>
<dbReference type="InterPro" id="IPR002132">
    <property type="entry name" value="Ribosomal_uL5"/>
</dbReference>
<protein>
    <recommendedName>
        <fullName evidence="7">Large ribosomal subunit protein uL5</fullName>
    </recommendedName>
</protein>
<dbReference type="GO" id="GO:0019843">
    <property type="term" value="F:rRNA binding"/>
    <property type="evidence" value="ECO:0007669"/>
    <property type="project" value="UniProtKB-UniRule"/>
</dbReference>
<evidence type="ECO:0000313" key="11">
    <source>
        <dbReference type="EMBL" id="MBM3281826.1"/>
    </source>
</evidence>
<gene>
    <name evidence="7" type="primary">rpl5</name>
    <name evidence="11" type="ORF">FJY86_00600</name>
</gene>
<keyword evidence="2 7" id="KW-0820">tRNA-binding</keyword>
<comment type="caution">
    <text evidence="11">The sequence shown here is derived from an EMBL/GenBank/DDBJ whole genome shotgun (WGS) entry which is preliminary data.</text>
</comment>
<keyword evidence="5 7" id="KW-0689">Ribosomal protein</keyword>
<dbReference type="HAMAP" id="MF_01333_A">
    <property type="entry name" value="Ribosomal_uL5_A"/>
    <property type="match status" value="1"/>
</dbReference>
<dbReference type="AlphaFoldDB" id="A0A8T4C5N7"/>
<dbReference type="SUPFAM" id="SSF55282">
    <property type="entry name" value="RL5-like"/>
    <property type="match status" value="1"/>
</dbReference>
<reference evidence="11" key="1">
    <citation type="submission" date="2019-03" db="EMBL/GenBank/DDBJ databases">
        <title>Lake Tanganyika Metagenome-Assembled Genomes (MAGs).</title>
        <authorList>
            <person name="Tran P."/>
        </authorList>
    </citation>
    <scope>NUCLEOTIDE SEQUENCE</scope>
    <source>
        <strain evidence="11">M_DeepCast_50m_m2_156</strain>
    </source>
</reference>
<accession>A0A8T4C5N7</accession>
<dbReference type="GO" id="GO:0003735">
    <property type="term" value="F:structural constituent of ribosome"/>
    <property type="evidence" value="ECO:0007669"/>
    <property type="project" value="InterPro"/>
</dbReference>
<dbReference type="InterPro" id="IPR031310">
    <property type="entry name" value="Ribosomal_uL5_N"/>
</dbReference>
<keyword evidence="6 7" id="KW-0687">Ribonucleoprotein</keyword>
<dbReference type="Pfam" id="PF00281">
    <property type="entry name" value="Ribosomal_L5"/>
    <property type="match status" value="1"/>
</dbReference>
<feature type="domain" description="Large ribosomal subunit protein uL5 C-terminal" evidence="10">
    <location>
        <begin position="64"/>
        <end position="163"/>
    </location>
</feature>
<dbReference type="Pfam" id="PF00673">
    <property type="entry name" value="Ribosomal_L5_C"/>
    <property type="match status" value="1"/>
</dbReference>
<evidence type="ECO:0000259" key="9">
    <source>
        <dbReference type="Pfam" id="PF00281"/>
    </source>
</evidence>
<dbReference type="Proteomes" id="UP000774699">
    <property type="component" value="Unassembled WGS sequence"/>
</dbReference>
<comment type="subunit">
    <text evidence="7">Part of the 50S ribosomal subunit; contacts the 5S rRNA and probably tRNA. Forms a bridge to the 30S subunit in the 70S ribosome.</text>
</comment>
<dbReference type="GO" id="GO:1990904">
    <property type="term" value="C:ribonucleoprotein complex"/>
    <property type="evidence" value="ECO:0007669"/>
    <property type="project" value="UniProtKB-KW"/>
</dbReference>
<evidence type="ECO:0000256" key="8">
    <source>
        <dbReference type="RuleBase" id="RU003930"/>
    </source>
</evidence>
<keyword evidence="4 7" id="KW-0694">RNA-binding</keyword>
<name>A0A8T4C5N7_9ARCH</name>
<keyword evidence="3 7" id="KW-0699">rRNA-binding</keyword>
<evidence type="ECO:0000256" key="7">
    <source>
        <dbReference type="HAMAP-Rule" id="MF_01333"/>
    </source>
</evidence>
<organism evidence="11 12">
    <name type="scientific">Candidatus Iainarchaeum sp</name>
    <dbReference type="NCBI Taxonomy" id="3101447"/>
    <lineage>
        <taxon>Archaea</taxon>
        <taxon>Candidatus Iainarchaeota</taxon>
        <taxon>Candidatus Iainarchaeia</taxon>
        <taxon>Candidatus Iainarchaeales</taxon>
        <taxon>Candidatus Iainarchaeaceae</taxon>
        <taxon>Candidatus Iainarchaeum</taxon>
    </lineage>
</organism>
<dbReference type="FunFam" id="3.30.1440.10:FF:000002">
    <property type="entry name" value="60S ribosomal protein L11"/>
    <property type="match status" value="1"/>
</dbReference>
<dbReference type="PIRSF" id="PIRSF002161">
    <property type="entry name" value="Ribosomal_L5"/>
    <property type="match status" value="1"/>
</dbReference>
<evidence type="ECO:0000256" key="2">
    <source>
        <dbReference type="ARBA" id="ARBA00022555"/>
    </source>
</evidence>
<evidence type="ECO:0000259" key="10">
    <source>
        <dbReference type="Pfam" id="PF00673"/>
    </source>
</evidence>
<dbReference type="PANTHER" id="PTHR11994">
    <property type="entry name" value="60S RIBOSOMAL PROTEIN L11-RELATED"/>
    <property type="match status" value="1"/>
</dbReference>
<sequence length="178" mass="19868">MTTETNTSMKTIRVEKITINMGVGQTGEPLNKASDIMKKLTGMTPVQTRCKVKIPAWGIREGLPIGLKVTLRKQKALSFLKTALQAKENTLTKRCFDKAGNFGFGIKEYIDLPGAKYDPKLGIRGFDVLVTLERPGYRVKKRRVRPASVGKKHMITKDEAMQFVHSTFGTNIVEKIQG</sequence>
<evidence type="ECO:0000256" key="1">
    <source>
        <dbReference type="ARBA" id="ARBA00008553"/>
    </source>
</evidence>
<dbReference type="NCBIfam" id="NF003258">
    <property type="entry name" value="PRK04219.1"/>
    <property type="match status" value="1"/>
</dbReference>
<evidence type="ECO:0000256" key="4">
    <source>
        <dbReference type="ARBA" id="ARBA00022884"/>
    </source>
</evidence>
<evidence type="ECO:0000256" key="5">
    <source>
        <dbReference type="ARBA" id="ARBA00022980"/>
    </source>
</evidence>